<dbReference type="InterPro" id="IPR050291">
    <property type="entry name" value="CDF_Transporter"/>
</dbReference>
<evidence type="ECO:0000313" key="10">
    <source>
        <dbReference type="EMBL" id="AWI07927.1"/>
    </source>
</evidence>
<evidence type="ECO:0000256" key="4">
    <source>
        <dbReference type="ARBA" id="ARBA00022692"/>
    </source>
</evidence>
<dbReference type="KEGG" id="elut:CKA38_00440"/>
<organism evidence="10 11">
    <name type="scientific">Ereboglobus luteus</name>
    <dbReference type="NCBI Taxonomy" id="1796921"/>
    <lineage>
        <taxon>Bacteria</taxon>
        <taxon>Pseudomonadati</taxon>
        <taxon>Verrucomicrobiota</taxon>
        <taxon>Opitutia</taxon>
        <taxon>Opitutales</taxon>
        <taxon>Opitutaceae</taxon>
        <taxon>Ereboglobus</taxon>
    </lineage>
</organism>
<dbReference type="Pfam" id="PF16916">
    <property type="entry name" value="ZT_dimer"/>
    <property type="match status" value="3"/>
</dbReference>
<evidence type="ECO:0000259" key="9">
    <source>
        <dbReference type="Pfam" id="PF16916"/>
    </source>
</evidence>
<dbReference type="PANTHER" id="PTHR43840">
    <property type="entry name" value="MITOCHONDRIAL METAL TRANSPORTER 1-RELATED"/>
    <property type="match status" value="1"/>
</dbReference>
<dbReference type="SUPFAM" id="SSF161111">
    <property type="entry name" value="Cation efflux protein transmembrane domain-like"/>
    <property type="match status" value="1"/>
</dbReference>
<feature type="domain" description="Cation efflux protein transmembrane" evidence="8">
    <location>
        <begin position="19"/>
        <end position="210"/>
    </location>
</feature>
<dbReference type="GO" id="GO:0015086">
    <property type="term" value="F:cadmium ion transmembrane transporter activity"/>
    <property type="evidence" value="ECO:0007669"/>
    <property type="project" value="TreeGrafter"/>
</dbReference>
<feature type="domain" description="Cation efflux protein cytoplasmic" evidence="9">
    <location>
        <begin position="217"/>
        <end position="285"/>
    </location>
</feature>
<gene>
    <name evidence="10" type="ORF">CKA38_00440</name>
</gene>
<dbReference type="Gene3D" id="1.20.1510.10">
    <property type="entry name" value="Cation efflux protein transmembrane domain"/>
    <property type="match status" value="1"/>
</dbReference>
<evidence type="ECO:0000256" key="7">
    <source>
        <dbReference type="SAM" id="Phobius"/>
    </source>
</evidence>
<dbReference type="SUPFAM" id="SSF160240">
    <property type="entry name" value="Cation efflux protein cytoplasmic domain-like"/>
    <property type="match status" value="3"/>
</dbReference>
<dbReference type="GO" id="GO:0015341">
    <property type="term" value="F:zinc efflux antiporter activity"/>
    <property type="evidence" value="ECO:0007669"/>
    <property type="project" value="TreeGrafter"/>
</dbReference>
<reference evidence="10 11" key="1">
    <citation type="journal article" date="2018" name="Syst. Appl. Microbiol.">
        <title>Ereboglobus luteus gen. nov. sp. nov. from cockroach guts, and new insights into the oxygen relationship of the genera Opitutus and Didymococcus (Verrucomicrobia: Opitutaceae).</title>
        <authorList>
            <person name="Tegtmeier D."/>
            <person name="Belitz A."/>
            <person name="Radek R."/>
            <person name="Heimerl T."/>
            <person name="Brune A."/>
        </authorList>
    </citation>
    <scope>NUCLEOTIDE SEQUENCE [LARGE SCALE GENOMIC DNA]</scope>
    <source>
        <strain evidence="10 11">Ho45</strain>
    </source>
</reference>
<dbReference type="InterPro" id="IPR036837">
    <property type="entry name" value="Cation_efflux_CTD_sf"/>
</dbReference>
<dbReference type="InterPro" id="IPR027470">
    <property type="entry name" value="Cation_efflux_CTD"/>
</dbReference>
<keyword evidence="4 7" id="KW-0812">Transmembrane</keyword>
<dbReference type="NCBIfam" id="TIGR01297">
    <property type="entry name" value="CDF"/>
    <property type="match status" value="1"/>
</dbReference>
<sequence>MEASHTHAAVRKERVARWSIVASAVITVGKLLAGLFSGSLALLSEAAHALVDTFATTVTWFAIRASNKPADDEHQYGHAKFESVAALVETGILFLLALAVLAQAARNIFSGGHIIEATPLVFAIVIASILIDLNRIRALRKVARDTGSQALAADVLHFSSDMAGSVLVLLGLIASRFGFLYGDAIAALGVAGFIAVAGWRLGRRTLDTLLDAAPKGRVARLRTIASAEPGVLGTSNIRLRAAGHEVFGEMTLMVARTLSMEQASAIRTRVLAAIRKEFPDTMLTVTTSPVAPRSETVRERVTHIAYRRGLAVHHVTVQDIGAHLSISFDLELDGRMSLGEAHETAESLKAEIRAEFGAGTEVEPHIEPLEVKHLPGQNAPPETIIAITRLLEKLAAQSGSVSDIHNVRVRQTPGGLVVNYHCRAAASLDVAHAHRLIDEIEHHARDEYPAITRIVGHTDLLK</sequence>
<proteinExistence type="inferred from homology"/>
<evidence type="ECO:0000256" key="5">
    <source>
        <dbReference type="ARBA" id="ARBA00022989"/>
    </source>
</evidence>
<feature type="transmembrane region" description="Helical" evidence="7">
    <location>
        <begin position="46"/>
        <end position="63"/>
    </location>
</feature>
<dbReference type="Pfam" id="PF01545">
    <property type="entry name" value="Cation_efflux"/>
    <property type="match status" value="1"/>
</dbReference>
<accession>A0A2U8DZ76</accession>
<keyword evidence="11" id="KW-1185">Reference proteome</keyword>
<comment type="similarity">
    <text evidence="2">Belongs to the cation diffusion facilitator (CDF) transporter (TC 2.A.4) family.</text>
</comment>
<name>A0A2U8DZ76_9BACT</name>
<dbReference type="Proteomes" id="UP000244896">
    <property type="component" value="Chromosome"/>
</dbReference>
<dbReference type="Gene3D" id="3.30.70.1350">
    <property type="entry name" value="Cation efflux protein, cytoplasmic domain"/>
    <property type="match status" value="3"/>
</dbReference>
<keyword evidence="6 7" id="KW-0472">Membrane</keyword>
<comment type="subcellular location">
    <subcellularLocation>
        <location evidence="1">Membrane</location>
        <topology evidence="1">Multi-pass membrane protein</topology>
    </subcellularLocation>
</comment>
<protein>
    <submittedName>
        <fullName evidence="10">Cation transporter</fullName>
    </submittedName>
</protein>
<keyword evidence="3" id="KW-0813">Transport</keyword>
<feature type="transmembrane region" description="Helical" evidence="7">
    <location>
        <begin position="111"/>
        <end position="131"/>
    </location>
</feature>
<dbReference type="RefSeq" id="WP_108823735.1">
    <property type="nucleotide sequence ID" value="NZ_CP023004.1"/>
</dbReference>
<evidence type="ECO:0000256" key="3">
    <source>
        <dbReference type="ARBA" id="ARBA00022448"/>
    </source>
</evidence>
<keyword evidence="5 7" id="KW-1133">Transmembrane helix</keyword>
<dbReference type="OrthoDB" id="9806522at2"/>
<dbReference type="GO" id="GO:0015093">
    <property type="term" value="F:ferrous iron transmembrane transporter activity"/>
    <property type="evidence" value="ECO:0007669"/>
    <property type="project" value="TreeGrafter"/>
</dbReference>
<evidence type="ECO:0000259" key="8">
    <source>
        <dbReference type="Pfam" id="PF01545"/>
    </source>
</evidence>
<dbReference type="AlphaFoldDB" id="A0A2U8DZ76"/>
<dbReference type="GO" id="GO:0005886">
    <property type="term" value="C:plasma membrane"/>
    <property type="evidence" value="ECO:0007669"/>
    <property type="project" value="TreeGrafter"/>
</dbReference>
<dbReference type="InterPro" id="IPR002524">
    <property type="entry name" value="Cation_efflux"/>
</dbReference>
<evidence type="ECO:0000256" key="6">
    <source>
        <dbReference type="ARBA" id="ARBA00023136"/>
    </source>
</evidence>
<evidence type="ECO:0000313" key="11">
    <source>
        <dbReference type="Proteomes" id="UP000244896"/>
    </source>
</evidence>
<feature type="transmembrane region" description="Helical" evidence="7">
    <location>
        <begin position="20"/>
        <end position="40"/>
    </location>
</feature>
<dbReference type="EMBL" id="CP023004">
    <property type="protein sequence ID" value="AWI07927.1"/>
    <property type="molecule type" value="Genomic_DNA"/>
</dbReference>
<dbReference type="InterPro" id="IPR027469">
    <property type="entry name" value="Cation_efflux_TMD_sf"/>
</dbReference>
<feature type="transmembrane region" description="Helical" evidence="7">
    <location>
        <begin position="179"/>
        <end position="199"/>
    </location>
</feature>
<dbReference type="GO" id="GO:0006882">
    <property type="term" value="P:intracellular zinc ion homeostasis"/>
    <property type="evidence" value="ECO:0007669"/>
    <property type="project" value="TreeGrafter"/>
</dbReference>
<dbReference type="InterPro" id="IPR058533">
    <property type="entry name" value="Cation_efflux_TM"/>
</dbReference>
<feature type="domain" description="Cation efflux protein cytoplasmic" evidence="9">
    <location>
        <begin position="302"/>
        <end position="368"/>
    </location>
</feature>
<feature type="domain" description="Cation efflux protein cytoplasmic" evidence="9">
    <location>
        <begin position="392"/>
        <end position="458"/>
    </location>
</feature>
<feature type="transmembrane region" description="Helical" evidence="7">
    <location>
        <begin position="84"/>
        <end position="105"/>
    </location>
</feature>
<dbReference type="PANTHER" id="PTHR43840:SF15">
    <property type="entry name" value="MITOCHONDRIAL METAL TRANSPORTER 1-RELATED"/>
    <property type="match status" value="1"/>
</dbReference>
<evidence type="ECO:0000256" key="2">
    <source>
        <dbReference type="ARBA" id="ARBA00008114"/>
    </source>
</evidence>
<evidence type="ECO:0000256" key="1">
    <source>
        <dbReference type="ARBA" id="ARBA00004141"/>
    </source>
</evidence>